<dbReference type="InterPro" id="IPR033469">
    <property type="entry name" value="CYTH-like_dom_sf"/>
</dbReference>
<evidence type="ECO:0000313" key="11">
    <source>
        <dbReference type="EMBL" id="KAF2453878.1"/>
    </source>
</evidence>
<keyword evidence="8" id="KW-0506">mRNA capping</keyword>
<keyword evidence="5 8" id="KW-0378">Hydrolase</keyword>
<dbReference type="EMBL" id="MU001694">
    <property type="protein sequence ID" value="KAF2453878.1"/>
    <property type="molecule type" value="Genomic_DNA"/>
</dbReference>
<feature type="compositionally biased region" description="Low complexity" evidence="9">
    <location>
        <begin position="79"/>
        <end position="88"/>
    </location>
</feature>
<evidence type="ECO:0000256" key="1">
    <source>
        <dbReference type="ARBA" id="ARBA00001946"/>
    </source>
</evidence>
<evidence type="ECO:0000256" key="6">
    <source>
        <dbReference type="ARBA" id="ARBA00023242"/>
    </source>
</evidence>
<dbReference type="InterPro" id="IPR040343">
    <property type="entry name" value="Cet1/Ctl1"/>
</dbReference>
<dbReference type="GO" id="GO:0006370">
    <property type="term" value="P:7-methylguanosine mRNA capping"/>
    <property type="evidence" value="ECO:0007669"/>
    <property type="project" value="UniProtKB-UniRule"/>
</dbReference>
<accession>A0A6A6NQN5</accession>
<name>A0A6A6NQN5_9PEZI</name>
<dbReference type="PANTHER" id="PTHR28118:SF1">
    <property type="entry name" value="POLYNUCLEOTIDE 5'-TRIPHOSPHATASE CTL1-RELATED"/>
    <property type="match status" value="1"/>
</dbReference>
<dbReference type="InterPro" id="IPR037009">
    <property type="entry name" value="mRNA_triPase_Cet1_sf"/>
</dbReference>
<evidence type="ECO:0000256" key="3">
    <source>
        <dbReference type="ARBA" id="ARBA00006345"/>
    </source>
</evidence>
<evidence type="ECO:0000256" key="4">
    <source>
        <dbReference type="ARBA" id="ARBA00022664"/>
    </source>
</evidence>
<feature type="compositionally biased region" description="Low complexity" evidence="9">
    <location>
        <begin position="367"/>
        <end position="379"/>
    </location>
</feature>
<evidence type="ECO:0000256" key="8">
    <source>
        <dbReference type="RuleBase" id="RU367053"/>
    </source>
</evidence>
<feature type="compositionally biased region" description="Low complexity" evidence="9">
    <location>
        <begin position="191"/>
        <end position="235"/>
    </location>
</feature>
<evidence type="ECO:0000256" key="7">
    <source>
        <dbReference type="ARBA" id="ARBA00047740"/>
    </source>
</evidence>
<feature type="compositionally biased region" description="Pro residues" evidence="9">
    <location>
        <begin position="380"/>
        <end position="400"/>
    </location>
</feature>
<feature type="compositionally biased region" description="Low complexity" evidence="9">
    <location>
        <begin position="161"/>
        <end position="175"/>
    </location>
</feature>
<dbReference type="Pfam" id="PF02940">
    <property type="entry name" value="mRNA_triPase"/>
    <property type="match status" value="1"/>
</dbReference>
<protein>
    <recommendedName>
        <fullName evidence="8">mRNA-capping enzyme subunit beta</fullName>
        <ecNumber evidence="8">3.6.1.74</ecNumber>
    </recommendedName>
    <alternativeName>
        <fullName evidence="8">mRNA 5'-phosphatase</fullName>
    </alternativeName>
    <alternativeName>
        <fullName evidence="8">mRNA 5'-triphosphate monophosphatase</fullName>
    </alternativeName>
</protein>
<dbReference type="GO" id="GO:0004651">
    <property type="term" value="F:polynucleotide 5'-phosphatase activity"/>
    <property type="evidence" value="ECO:0007669"/>
    <property type="project" value="UniProtKB-UniRule"/>
</dbReference>
<gene>
    <name evidence="11" type="ORF">BDY21DRAFT_114288</name>
</gene>
<comment type="catalytic activity">
    <reaction evidence="7">
        <text>a 5'-end triphospho-ribonucleoside in mRNA + H2O = a 5'-end diphospho-ribonucleoside in mRNA + phosphate + H(+)</text>
        <dbReference type="Rhea" id="RHEA:67004"/>
        <dbReference type="Rhea" id="RHEA-COMP:17164"/>
        <dbReference type="Rhea" id="RHEA-COMP:17165"/>
        <dbReference type="ChEBI" id="CHEBI:15377"/>
        <dbReference type="ChEBI" id="CHEBI:15378"/>
        <dbReference type="ChEBI" id="CHEBI:43474"/>
        <dbReference type="ChEBI" id="CHEBI:167616"/>
        <dbReference type="ChEBI" id="CHEBI:167618"/>
        <dbReference type="EC" id="3.6.1.74"/>
    </reaction>
    <physiologicalReaction direction="left-to-right" evidence="7">
        <dbReference type="Rhea" id="RHEA:67005"/>
    </physiologicalReaction>
</comment>
<dbReference type="Gene3D" id="3.20.100.10">
    <property type="entry name" value="mRNA triphosphatase Cet1-like"/>
    <property type="match status" value="1"/>
</dbReference>
<evidence type="ECO:0000313" key="12">
    <source>
        <dbReference type="Proteomes" id="UP000799766"/>
    </source>
</evidence>
<comment type="subcellular location">
    <subcellularLocation>
        <location evidence="2 8">Nucleus</location>
    </subcellularLocation>
</comment>
<feature type="compositionally biased region" description="Low complexity" evidence="9">
    <location>
        <begin position="103"/>
        <end position="117"/>
    </location>
</feature>
<proteinExistence type="inferred from homology"/>
<dbReference type="OrthoDB" id="272147at2759"/>
<evidence type="ECO:0000256" key="5">
    <source>
        <dbReference type="ARBA" id="ARBA00022801"/>
    </source>
</evidence>
<feature type="compositionally biased region" description="Low complexity" evidence="9">
    <location>
        <begin position="259"/>
        <end position="272"/>
    </location>
</feature>
<comment type="function">
    <text evidence="8">First step of mRNA capping. Converts the 5'-triphosphate end of a nascent mRNA chain into a diphosphate end.</text>
</comment>
<dbReference type="GO" id="GO:0031533">
    <property type="term" value="C:mRNA capping enzyme complex"/>
    <property type="evidence" value="ECO:0007669"/>
    <property type="project" value="UniProtKB-UniRule"/>
</dbReference>
<dbReference type="GO" id="GO:0140818">
    <property type="term" value="F:mRNA 5'-triphosphate monophosphatase activity"/>
    <property type="evidence" value="ECO:0007669"/>
    <property type="project" value="UniProtKB-EC"/>
</dbReference>
<reference evidence="11" key="1">
    <citation type="journal article" date="2020" name="Stud. Mycol.">
        <title>101 Dothideomycetes genomes: a test case for predicting lifestyles and emergence of pathogens.</title>
        <authorList>
            <person name="Haridas S."/>
            <person name="Albert R."/>
            <person name="Binder M."/>
            <person name="Bloem J."/>
            <person name="Labutti K."/>
            <person name="Salamov A."/>
            <person name="Andreopoulos B."/>
            <person name="Baker S."/>
            <person name="Barry K."/>
            <person name="Bills G."/>
            <person name="Bluhm B."/>
            <person name="Cannon C."/>
            <person name="Castanera R."/>
            <person name="Culley D."/>
            <person name="Daum C."/>
            <person name="Ezra D."/>
            <person name="Gonzalez J."/>
            <person name="Henrissat B."/>
            <person name="Kuo A."/>
            <person name="Liang C."/>
            <person name="Lipzen A."/>
            <person name="Lutzoni F."/>
            <person name="Magnuson J."/>
            <person name="Mondo S."/>
            <person name="Nolan M."/>
            <person name="Ohm R."/>
            <person name="Pangilinan J."/>
            <person name="Park H.-J."/>
            <person name="Ramirez L."/>
            <person name="Alfaro M."/>
            <person name="Sun H."/>
            <person name="Tritt A."/>
            <person name="Yoshinaga Y."/>
            <person name="Zwiers L.-H."/>
            <person name="Turgeon B."/>
            <person name="Goodwin S."/>
            <person name="Spatafora J."/>
            <person name="Crous P."/>
            <person name="Grigoriev I."/>
        </authorList>
    </citation>
    <scope>NUCLEOTIDE SEQUENCE</scope>
    <source>
        <strain evidence="11">ATCC 16933</strain>
    </source>
</reference>
<feature type="region of interest" description="Disordered" evidence="9">
    <location>
        <begin position="1"/>
        <end position="175"/>
    </location>
</feature>
<feature type="compositionally biased region" description="Polar residues" evidence="9">
    <location>
        <begin position="7"/>
        <end position="16"/>
    </location>
</feature>
<comment type="cofactor">
    <cofactor evidence="1 8">
        <name>Mg(2+)</name>
        <dbReference type="ChEBI" id="CHEBI:18420"/>
    </cofactor>
</comment>
<evidence type="ECO:0000256" key="2">
    <source>
        <dbReference type="ARBA" id="ARBA00004123"/>
    </source>
</evidence>
<sequence>MDLRSLMNPSADSNGLSQQRHPHPQPQPHPYHPHSASPSAVASPGGPPPISTPTSATAVLQTPLGNQQQHFFPPPNPSHPQLLHSPLQTQHSPPIPQLRRQRTSVSLSSSPLASRGSPEAVVHQHPGIGSERTGGVPGSHRSSIHSLTINNKEAPPPPGPQQGTTPVTPAAAAGGSPVLAGYQAQYQMLLQQQQQQQPGQQAFGLQAQQFQQQQQTQAPQSQFSSPRSSSHNSLPPQTPQQPPPSHYQQSQPQPPTPTQHPNQQHSQYYQQQPPTPHPPPSRSHSIATPSPVTAPNMPAAAATTTVTATASVAPPRSRTTSTAAPSPRVPPKLLSKRYRPVPIWAQKDEEDEEGFKPKGMRGGEHQPGTAAARPADDAGGPPPQEQYPDGAGPPPPVPPHPPEEAETYLLGDGATPSHWEPTLTNNVPYDEVTRAVADFVFNAAVLSELPPGFVEIEGKLGMLVERDAPKAVGGQGLEGWRLQLPVGTETVLRDMGGGVGGGFRSSMTTVRSRPLPLLACTVEA</sequence>
<feature type="domain" description="mRNA triphosphatase Cet1-like" evidence="10">
    <location>
        <begin position="430"/>
        <end position="510"/>
    </location>
</feature>
<evidence type="ECO:0000256" key="9">
    <source>
        <dbReference type="SAM" id="MobiDB-lite"/>
    </source>
</evidence>
<keyword evidence="12" id="KW-1185">Reference proteome</keyword>
<evidence type="ECO:0000259" key="10">
    <source>
        <dbReference type="Pfam" id="PF02940"/>
    </source>
</evidence>
<dbReference type="AlphaFoldDB" id="A0A6A6NQN5"/>
<feature type="compositionally biased region" description="Pro residues" evidence="9">
    <location>
        <begin position="236"/>
        <end position="245"/>
    </location>
</feature>
<feature type="region of interest" description="Disordered" evidence="9">
    <location>
        <begin position="191"/>
        <end position="422"/>
    </location>
</feature>
<dbReference type="SUPFAM" id="SSF55154">
    <property type="entry name" value="CYTH-like phosphatases"/>
    <property type="match status" value="1"/>
</dbReference>
<dbReference type="PANTHER" id="PTHR28118">
    <property type="entry name" value="POLYNUCLEOTIDE 5'-TRIPHOSPHATASE-RELATED"/>
    <property type="match status" value="1"/>
</dbReference>
<feature type="compositionally biased region" description="Low complexity" evidence="9">
    <location>
        <begin position="33"/>
        <end position="44"/>
    </location>
</feature>
<feature type="compositionally biased region" description="Low complexity" evidence="9">
    <location>
        <begin position="291"/>
        <end position="315"/>
    </location>
</feature>
<dbReference type="Proteomes" id="UP000799766">
    <property type="component" value="Unassembled WGS sequence"/>
</dbReference>
<comment type="similarity">
    <text evidence="3 8">Belongs to the fungal TPase family.</text>
</comment>
<organism evidence="11 12">
    <name type="scientific">Lineolata rhizophorae</name>
    <dbReference type="NCBI Taxonomy" id="578093"/>
    <lineage>
        <taxon>Eukaryota</taxon>
        <taxon>Fungi</taxon>
        <taxon>Dikarya</taxon>
        <taxon>Ascomycota</taxon>
        <taxon>Pezizomycotina</taxon>
        <taxon>Dothideomycetes</taxon>
        <taxon>Dothideomycetes incertae sedis</taxon>
        <taxon>Lineolatales</taxon>
        <taxon>Lineolataceae</taxon>
        <taxon>Lineolata</taxon>
    </lineage>
</organism>
<keyword evidence="4 8" id="KW-0507">mRNA processing</keyword>
<feature type="compositionally biased region" description="Polar residues" evidence="9">
    <location>
        <begin position="140"/>
        <end position="151"/>
    </location>
</feature>
<dbReference type="EC" id="3.6.1.74" evidence="8"/>
<dbReference type="InterPro" id="IPR004206">
    <property type="entry name" value="mRNA_triPase_Cet1"/>
</dbReference>
<comment type="subunit">
    <text evidence="8">Heterodimer. The mRNA-capping enzyme is composed of two separate chains alpha and beta, respectively a mRNA guanylyltransferase and an mRNA 5'-triphosphate monophosphatase.</text>
</comment>
<keyword evidence="6 8" id="KW-0539">Nucleus</keyword>